<dbReference type="PANTHER" id="PTHR43756">
    <property type="entry name" value="CHOLINE MONOOXYGENASE, CHLOROPLASTIC"/>
    <property type="match status" value="1"/>
</dbReference>
<dbReference type="EMBL" id="CP002417">
    <property type="protein sequence ID" value="ADU34369.1"/>
    <property type="molecule type" value="Genomic_DNA"/>
</dbReference>
<dbReference type="Gene3D" id="2.102.10.10">
    <property type="entry name" value="Rieske [2Fe-2S] iron-sulphur domain"/>
    <property type="match status" value="1"/>
</dbReference>
<keyword evidence="6" id="KW-0408">Iron</keyword>
<evidence type="ECO:0000256" key="4">
    <source>
        <dbReference type="ARBA" id="ARBA00022723"/>
    </source>
</evidence>
<accession>E6UZ40</accession>
<dbReference type="Pfam" id="PF00848">
    <property type="entry name" value="Ring_hydroxyl_A"/>
    <property type="match status" value="1"/>
</dbReference>
<evidence type="ECO:0000256" key="6">
    <source>
        <dbReference type="ARBA" id="ARBA00023004"/>
    </source>
</evidence>
<dbReference type="GO" id="GO:0005506">
    <property type="term" value="F:iron ion binding"/>
    <property type="evidence" value="ECO:0007669"/>
    <property type="project" value="InterPro"/>
</dbReference>
<keyword evidence="5" id="KW-0560">Oxidoreductase</keyword>
<dbReference type="AlphaFoldDB" id="E6UZ40"/>
<keyword evidence="3" id="KW-0001">2Fe-2S</keyword>
<comment type="similarity">
    <text evidence="2">Belongs to the bacterial ring-hydroxylating dioxygenase alpha subunit family.</text>
</comment>
<dbReference type="InterPro" id="IPR001663">
    <property type="entry name" value="Rng_hydr_dOase-A"/>
</dbReference>
<protein>
    <submittedName>
        <fullName evidence="9">Rieske (2Fe-2S) iron-sulfur domain</fullName>
    </submittedName>
</protein>
<reference evidence="9 10" key="2">
    <citation type="journal article" date="2013" name="Genome Announc.">
        <title>Genome of the Root-Associated Plant Growth-Promoting Bacterium Variovorax paradoxus Strain EPS.</title>
        <authorList>
            <person name="Han J.I."/>
            <person name="Spain J.C."/>
            <person name="Leadbetter J.R."/>
            <person name="Ovchinnikova G."/>
            <person name="Goodwin L.A."/>
            <person name="Han C.S."/>
            <person name="Woyke T."/>
            <person name="Davenport K.W."/>
            <person name="Orwin P.M."/>
        </authorList>
    </citation>
    <scope>NUCLEOTIDE SEQUENCE [LARGE SCALE GENOMIC DNA]</scope>
    <source>
        <strain evidence="9 10">EPS</strain>
    </source>
</reference>
<keyword evidence="4" id="KW-0479">Metal-binding</keyword>
<comment type="cofactor">
    <cofactor evidence="1">
        <name>Fe cation</name>
        <dbReference type="ChEBI" id="CHEBI:24875"/>
    </cofactor>
</comment>
<dbReference type="CDD" id="cd00680">
    <property type="entry name" value="RHO_alpha_C"/>
    <property type="match status" value="1"/>
</dbReference>
<evidence type="ECO:0000259" key="8">
    <source>
        <dbReference type="PROSITE" id="PS51296"/>
    </source>
</evidence>
<dbReference type="SUPFAM" id="SSF50022">
    <property type="entry name" value="ISP domain"/>
    <property type="match status" value="1"/>
</dbReference>
<dbReference type="STRING" id="595537.Varpa_0147"/>
<dbReference type="HOGENOM" id="CLU_026244_3_0_4"/>
<dbReference type="eggNOG" id="COG4638">
    <property type="taxonomic scope" value="Bacteria"/>
</dbReference>
<reference evidence="10" key="1">
    <citation type="submission" date="2010-12" db="EMBL/GenBank/DDBJ databases">
        <title>Complete sequence of Variovorax paradoxus EPS.</title>
        <authorList>
            <consortium name="US DOE Joint Genome Institute"/>
            <person name="Lucas S."/>
            <person name="Copeland A."/>
            <person name="Lapidus A."/>
            <person name="Cheng J.-F."/>
            <person name="Goodwin L."/>
            <person name="Pitluck S."/>
            <person name="Teshima H."/>
            <person name="Detter J.C."/>
            <person name="Han C."/>
            <person name="Tapia R."/>
            <person name="Land M."/>
            <person name="Hauser L."/>
            <person name="Kyrpides N."/>
            <person name="Ivanova N."/>
            <person name="Ovchinnikova G."/>
            <person name="Orwin P."/>
            <person name="Han J.-I.G."/>
            <person name="Woyke T."/>
        </authorList>
    </citation>
    <scope>NUCLEOTIDE SEQUENCE [LARGE SCALE GENOMIC DNA]</scope>
    <source>
        <strain evidence="10">EPS</strain>
    </source>
</reference>
<organism evidence="9 10">
    <name type="scientific">Variovorax paradoxus (strain EPS)</name>
    <dbReference type="NCBI Taxonomy" id="595537"/>
    <lineage>
        <taxon>Bacteria</taxon>
        <taxon>Pseudomonadati</taxon>
        <taxon>Pseudomonadota</taxon>
        <taxon>Betaproteobacteria</taxon>
        <taxon>Burkholderiales</taxon>
        <taxon>Comamonadaceae</taxon>
        <taxon>Variovorax</taxon>
    </lineage>
</organism>
<evidence type="ECO:0000256" key="3">
    <source>
        <dbReference type="ARBA" id="ARBA00022714"/>
    </source>
</evidence>
<dbReference type="Proteomes" id="UP000008917">
    <property type="component" value="Chromosome"/>
</dbReference>
<evidence type="ECO:0000256" key="7">
    <source>
        <dbReference type="ARBA" id="ARBA00023014"/>
    </source>
</evidence>
<evidence type="ECO:0000256" key="2">
    <source>
        <dbReference type="ARBA" id="ARBA00008751"/>
    </source>
</evidence>
<dbReference type="SUPFAM" id="SSF55961">
    <property type="entry name" value="Bet v1-like"/>
    <property type="match status" value="1"/>
</dbReference>
<dbReference type="Pfam" id="PF00355">
    <property type="entry name" value="Rieske"/>
    <property type="match status" value="1"/>
</dbReference>
<gene>
    <name evidence="9" type="ordered locus">Varpa_0147</name>
</gene>
<name>E6UZ40_VARPE</name>
<dbReference type="Gene3D" id="3.90.380.10">
    <property type="entry name" value="Naphthalene 1,2-dioxygenase Alpha Subunit, Chain A, domain 1"/>
    <property type="match status" value="1"/>
</dbReference>
<dbReference type="KEGG" id="vpe:Varpa_0147"/>
<dbReference type="GO" id="GO:0051537">
    <property type="term" value="F:2 iron, 2 sulfur cluster binding"/>
    <property type="evidence" value="ECO:0007669"/>
    <property type="project" value="UniProtKB-KW"/>
</dbReference>
<keyword evidence="7" id="KW-0411">Iron-sulfur</keyword>
<dbReference type="InterPro" id="IPR017941">
    <property type="entry name" value="Rieske_2Fe-2S"/>
</dbReference>
<evidence type="ECO:0000313" key="9">
    <source>
        <dbReference type="EMBL" id="ADU34369.1"/>
    </source>
</evidence>
<evidence type="ECO:0000256" key="1">
    <source>
        <dbReference type="ARBA" id="ARBA00001962"/>
    </source>
</evidence>
<evidence type="ECO:0000256" key="5">
    <source>
        <dbReference type="ARBA" id="ARBA00023002"/>
    </source>
</evidence>
<dbReference type="InterPro" id="IPR015879">
    <property type="entry name" value="Ring_hydroxy_dOase_asu_C_dom"/>
</dbReference>
<dbReference type="InterPro" id="IPR036922">
    <property type="entry name" value="Rieske_2Fe-2S_sf"/>
</dbReference>
<dbReference type="OrthoDB" id="9769355at2"/>
<sequence>MISPLSPATQLPVSAYFDEALLRREQDEIFNKWPRYAGHSLLVPALNDYCVLPHHHNGLAMVHGEQGIQLFSNVCRHRQATILQGRGNSKRLSCPMHRWTYDNSGVLIAAPKFTELPCMQLERFQTTAWKGLHFIGKTDAINELVNLPRDVKGLLDFESSYFGHMEVHECNFNWKTFLEFYLEDYHVASFHPGLGHFVSCDNLRWFFGANWSAQMVSFHKRLEQPGNSEIYRAWHQAVRTYYADDLPSIGAMWLLIYPNVMIEWYPLVTVISTVFPKGTGRCVNVVEYYHPLDLKMRPDGDAMASLAASAYLETAVEDNQIGERIHEGRFALMSRRTSEYGPYHENLEAGMVHFHQFLRDQLNCI</sequence>
<feature type="domain" description="Rieske" evidence="8">
    <location>
        <begin position="34"/>
        <end position="130"/>
    </location>
</feature>
<dbReference type="GO" id="GO:0016491">
    <property type="term" value="F:oxidoreductase activity"/>
    <property type="evidence" value="ECO:0007669"/>
    <property type="project" value="UniProtKB-KW"/>
</dbReference>
<evidence type="ECO:0000313" key="10">
    <source>
        <dbReference type="Proteomes" id="UP000008917"/>
    </source>
</evidence>
<dbReference type="PANTHER" id="PTHR43756:SF5">
    <property type="entry name" value="CHOLINE MONOOXYGENASE, CHLOROPLASTIC"/>
    <property type="match status" value="1"/>
</dbReference>
<dbReference type="RefSeq" id="WP_013538616.1">
    <property type="nucleotide sequence ID" value="NC_014931.1"/>
</dbReference>
<proteinExistence type="inferred from homology"/>
<dbReference type="PROSITE" id="PS51296">
    <property type="entry name" value="RIESKE"/>
    <property type="match status" value="1"/>
</dbReference>